<reference evidence="1" key="1">
    <citation type="submission" date="2022-10" db="EMBL/GenBank/DDBJ databases">
        <title>Rhodococcus ferula Z13 complete genome.</title>
        <authorList>
            <person name="Long X."/>
            <person name="Zang M."/>
        </authorList>
    </citation>
    <scope>NUCLEOTIDE SEQUENCE</scope>
    <source>
        <strain evidence="1">Z13</strain>
    </source>
</reference>
<protein>
    <submittedName>
        <fullName evidence="1">VOC family protein</fullName>
    </submittedName>
</protein>
<keyword evidence="2" id="KW-1185">Reference proteome</keyword>
<accession>A0ACD4DIH9</accession>
<organism evidence="1 2">
    <name type="scientific">Rhodococcus sacchari</name>
    <dbReference type="NCBI Taxonomy" id="2962047"/>
    <lineage>
        <taxon>Bacteria</taxon>
        <taxon>Bacillati</taxon>
        <taxon>Actinomycetota</taxon>
        <taxon>Actinomycetes</taxon>
        <taxon>Mycobacteriales</taxon>
        <taxon>Nocardiaceae</taxon>
        <taxon>Rhodococcus</taxon>
    </lineage>
</organism>
<dbReference type="EMBL" id="CP107551">
    <property type="protein sequence ID" value="UYP19875.1"/>
    <property type="molecule type" value="Genomic_DNA"/>
</dbReference>
<evidence type="ECO:0000313" key="1">
    <source>
        <dbReference type="EMBL" id="UYP19875.1"/>
    </source>
</evidence>
<evidence type="ECO:0000313" key="2">
    <source>
        <dbReference type="Proteomes" id="UP001156484"/>
    </source>
</evidence>
<sequence>MTENGFAGATTGGTATEGAGEFPRPGALPYLTVPKAHEAIEWYTRVFGASLAAEPVMMDDGRVGHAELRFPTGMIYLADEFPELGLTSPGEGAVSVSLMLEVSDTDAVLARARLAGGSVERWINESRGHRNATLLDPFGHRWMLVGPLTGKLPPPRN</sequence>
<name>A0ACD4DIH9_9NOCA</name>
<gene>
    <name evidence="1" type="ORF">OED52_04760</name>
</gene>
<dbReference type="Proteomes" id="UP001156484">
    <property type="component" value="Chromosome"/>
</dbReference>
<proteinExistence type="predicted"/>